<comment type="similarity">
    <text evidence="2 9 10">Belongs to the TonB-dependent receptor family.</text>
</comment>
<keyword evidence="3 9" id="KW-0813">Transport</keyword>
<evidence type="ECO:0000313" key="14">
    <source>
        <dbReference type="EMBL" id="RDU60033.1"/>
    </source>
</evidence>
<evidence type="ECO:0000256" key="2">
    <source>
        <dbReference type="ARBA" id="ARBA00009810"/>
    </source>
</evidence>
<evidence type="ECO:0000256" key="6">
    <source>
        <dbReference type="ARBA" id="ARBA00023077"/>
    </source>
</evidence>
<dbReference type="Pfam" id="PF00593">
    <property type="entry name" value="TonB_dep_Rec_b-barrel"/>
    <property type="match status" value="1"/>
</dbReference>
<feature type="domain" description="TonB-dependent receptor plug" evidence="13">
    <location>
        <begin position="56"/>
        <end position="154"/>
    </location>
</feature>
<evidence type="ECO:0000256" key="7">
    <source>
        <dbReference type="ARBA" id="ARBA00023136"/>
    </source>
</evidence>
<dbReference type="GO" id="GO:0015344">
    <property type="term" value="F:siderophore uptake transmembrane transporter activity"/>
    <property type="evidence" value="ECO:0007669"/>
    <property type="project" value="TreeGrafter"/>
</dbReference>
<dbReference type="InterPro" id="IPR012910">
    <property type="entry name" value="Plug_dom"/>
</dbReference>
<feature type="domain" description="TonB-dependent receptor-like beta-barrel" evidence="12">
    <location>
        <begin position="278"/>
        <end position="657"/>
    </location>
</feature>
<evidence type="ECO:0000313" key="15">
    <source>
        <dbReference type="Proteomes" id="UP000256599"/>
    </source>
</evidence>
<evidence type="ECO:0000259" key="13">
    <source>
        <dbReference type="Pfam" id="PF07715"/>
    </source>
</evidence>
<dbReference type="InterPro" id="IPR037066">
    <property type="entry name" value="Plug_dom_sf"/>
</dbReference>
<dbReference type="PROSITE" id="PS52016">
    <property type="entry name" value="TONB_DEPENDENT_REC_3"/>
    <property type="match status" value="1"/>
</dbReference>
<dbReference type="Pfam" id="PF07715">
    <property type="entry name" value="Plug"/>
    <property type="match status" value="1"/>
</dbReference>
<evidence type="ECO:0000259" key="12">
    <source>
        <dbReference type="Pfam" id="PF00593"/>
    </source>
</evidence>
<keyword evidence="15" id="KW-1185">Reference proteome</keyword>
<proteinExistence type="inferred from homology"/>
<protein>
    <recommendedName>
        <fullName evidence="16">TonB-dependent receptor</fullName>
    </recommendedName>
</protein>
<keyword evidence="5 9" id="KW-0812">Transmembrane</keyword>
<dbReference type="PANTHER" id="PTHR30069">
    <property type="entry name" value="TONB-DEPENDENT OUTER MEMBRANE RECEPTOR"/>
    <property type="match status" value="1"/>
</dbReference>
<evidence type="ECO:0008006" key="16">
    <source>
        <dbReference type="Google" id="ProtNLM"/>
    </source>
</evidence>
<dbReference type="Gene3D" id="2.170.130.10">
    <property type="entry name" value="TonB-dependent receptor, plug domain"/>
    <property type="match status" value="1"/>
</dbReference>
<dbReference type="RefSeq" id="WP_104700219.1">
    <property type="nucleotide sequence ID" value="NZ_FZPP01000022.1"/>
</dbReference>
<dbReference type="OrthoDB" id="9790771at2"/>
<comment type="caution">
    <text evidence="14">The sequence shown here is derived from an EMBL/GenBank/DDBJ whole genome shotgun (WGS) entry which is preliminary data.</text>
</comment>
<gene>
    <name evidence="14" type="ORF">CQA63_04585</name>
</gene>
<evidence type="ECO:0000256" key="11">
    <source>
        <dbReference type="SAM" id="SignalP"/>
    </source>
</evidence>
<dbReference type="SUPFAM" id="SSF56935">
    <property type="entry name" value="Porins"/>
    <property type="match status" value="1"/>
</dbReference>
<evidence type="ECO:0000256" key="9">
    <source>
        <dbReference type="PROSITE-ProRule" id="PRU01360"/>
    </source>
</evidence>
<evidence type="ECO:0000256" key="1">
    <source>
        <dbReference type="ARBA" id="ARBA00004571"/>
    </source>
</evidence>
<sequence>MQNTHTLFTPLYAFTLSSILASSLLAQEKHDEKRNDGHDTAKLSPLISLAHPISNANISIIDDTFIANTQAYNLSEIFNKSAEIQVGGGAQIAQKLYVRGFEDRMFNVRLDGIAQNGNLFHHQGNLILDSFLIKNIEIQKGLGSVENGAGAIAGGINITTKNAFDMLQNANTYGAHLALGGQSNRGVDTSLAAYTLLRENLGLLAGYSFENIPYYNAGNAERVPSSESKTHNATFKLTYLPAHNHSINVNYHFNHIDSIAPYGANVILSPNPALFQNTLNAHNASVQYEYIQNEHFQLTWNNYFSHKSLSLSPTDTLTAISDEEGAMDLSLLNLGSDLGFRHYFGDSHHYFKYGLNYQLMHTKAHNLTDHSLEHGNLGRELGSIYGGYIGASFNVLDSLSLDIGSRYDYFVYVDKFDSTHHTQGFSPYISLLYTPSNDLSFKFTHNYNTRGAMPLDASLLSNSHAYIATLKAEGMYNTEFNADYDNGFFSAHASLYYQHLKHFINSYTNDATEHNHSITDGHEHEDMYRQNMPRAVQILGYEANIGLDFSFFDVHIGIAQSLPKYANHLITDTFELGAISGRSYYASIGMRPFNALPQLQILYIGRYVEGIDYQGYNMYYNAIESVNKKGYDIHNLYLTYDLKSFLSFRLAFLNITNRTYVNPYSPAKELFSRESGSALYEPGFNTKAQIVFFF</sequence>
<dbReference type="EMBL" id="NXLR01000006">
    <property type="protein sequence ID" value="RDU60033.1"/>
    <property type="molecule type" value="Genomic_DNA"/>
</dbReference>
<dbReference type="Proteomes" id="UP000256599">
    <property type="component" value="Unassembled WGS sequence"/>
</dbReference>
<dbReference type="Gene3D" id="2.40.170.20">
    <property type="entry name" value="TonB-dependent receptor, beta-barrel domain"/>
    <property type="match status" value="1"/>
</dbReference>
<dbReference type="InterPro" id="IPR000531">
    <property type="entry name" value="Beta-barrel_TonB"/>
</dbReference>
<organism evidence="14 15">
    <name type="scientific">Helicobacter marmotae</name>
    <dbReference type="NCBI Taxonomy" id="152490"/>
    <lineage>
        <taxon>Bacteria</taxon>
        <taxon>Pseudomonadati</taxon>
        <taxon>Campylobacterota</taxon>
        <taxon>Epsilonproteobacteria</taxon>
        <taxon>Campylobacterales</taxon>
        <taxon>Helicobacteraceae</taxon>
        <taxon>Helicobacter</taxon>
    </lineage>
</organism>
<evidence type="ECO:0000256" key="3">
    <source>
        <dbReference type="ARBA" id="ARBA00022448"/>
    </source>
</evidence>
<evidence type="ECO:0000256" key="5">
    <source>
        <dbReference type="ARBA" id="ARBA00022692"/>
    </source>
</evidence>
<feature type="signal peptide" evidence="11">
    <location>
        <begin position="1"/>
        <end position="26"/>
    </location>
</feature>
<keyword evidence="6 10" id="KW-0798">TonB box</keyword>
<dbReference type="GO" id="GO:0044718">
    <property type="term" value="P:siderophore transmembrane transport"/>
    <property type="evidence" value="ECO:0007669"/>
    <property type="project" value="TreeGrafter"/>
</dbReference>
<dbReference type="InterPro" id="IPR039426">
    <property type="entry name" value="TonB-dep_rcpt-like"/>
</dbReference>
<accession>A0A3D8I4E4</accession>
<dbReference type="GO" id="GO:0009279">
    <property type="term" value="C:cell outer membrane"/>
    <property type="evidence" value="ECO:0007669"/>
    <property type="project" value="UniProtKB-SubCell"/>
</dbReference>
<dbReference type="InterPro" id="IPR036942">
    <property type="entry name" value="Beta-barrel_TonB_sf"/>
</dbReference>
<comment type="subcellular location">
    <subcellularLocation>
        <location evidence="1 9">Cell outer membrane</location>
        <topology evidence="1 9">Multi-pass membrane protein</topology>
    </subcellularLocation>
</comment>
<keyword evidence="7 9" id="KW-0472">Membrane</keyword>
<keyword evidence="4 9" id="KW-1134">Transmembrane beta strand</keyword>
<keyword evidence="11" id="KW-0732">Signal</keyword>
<feature type="chain" id="PRO_5017683487" description="TonB-dependent receptor" evidence="11">
    <location>
        <begin position="27"/>
        <end position="694"/>
    </location>
</feature>
<reference evidence="14 15" key="1">
    <citation type="submission" date="2018-04" db="EMBL/GenBank/DDBJ databases">
        <title>Novel Campyloabacter and Helicobacter Species and Strains.</title>
        <authorList>
            <person name="Mannion A.J."/>
            <person name="Shen Z."/>
            <person name="Fox J.G."/>
        </authorList>
    </citation>
    <scope>NUCLEOTIDE SEQUENCE [LARGE SCALE GENOMIC DNA]</scope>
    <source>
        <strain evidence="14 15">MIT 98-6070</strain>
    </source>
</reference>
<dbReference type="AlphaFoldDB" id="A0A3D8I4E4"/>
<evidence type="ECO:0000256" key="8">
    <source>
        <dbReference type="ARBA" id="ARBA00023237"/>
    </source>
</evidence>
<evidence type="ECO:0000256" key="4">
    <source>
        <dbReference type="ARBA" id="ARBA00022452"/>
    </source>
</evidence>
<evidence type="ECO:0000256" key="10">
    <source>
        <dbReference type="RuleBase" id="RU003357"/>
    </source>
</evidence>
<keyword evidence="8 9" id="KW-0998">Cell outer membrane</keyword>
<name>A0A3D8I4E4_9HELI</name>
<dbReference type="PANTHER" id="PTHR30069:SF41">
    <property type="entry name" value="HEME_HEMOPEXIN UTILIZATION PROTEIN C"/>
    <property type="match status" value="1"/>
</dbReference>